<name>A0A8S9TAF3_9CYAN</name>
<gene>
    <name evidence="2" type="ORF">DA73_0400026125</name>
</gene>
<dbReference type="RefSeq" id="WP_137986601.1">
    <property type="nucleotide sequence ID" value="NZ_JHEG04000001.1"/>
</dbReference>
<evidence type="ECO:0000256" key="1">
    <source>
        <dbReference type="SAM" id="SignalP"/>
    </source>
</evidence>
<accession>A0A8S9TAF3</accession>
<evidence type="ECO:0000313" key="2">
    <source>
        <dbReference type="EMBL" id="KAF3888564.1"/>
    </source>
</evidence>
<dbReference type="Proteomes" id="UP000029738">
    <property type="component" value="Unassembled WGS sequence"/>
</dbReference>
<dbReference type="OrthoDB" id="517935at2"/>
<reference evidence="2" key="2">
    <citation type="submission" date="2019-11" db="EMBL/GenBank/DDBJ databases">
        <title>Improved Assembly of Tolypothrix boutellei genome.</title>
        <authorList>
            <person name="Sarangi A.N."/>
            <person name="Mukherjee M."/>
            <person name="Ghosh S."/>
            <person name="Singh D."/>
            <person name="Das A."/>
            <person name="Kant S."/>
            <person name="Prusty A."/>
            <person name="Tripathy S."/>
        </authorList>
    </citation>
    <scope>NUCLEOTIDE SEQUENCE</scope>
    <source>
        <strain evidence="2">VB521301</strain>
    </source>
</reference>
<keyword evidence="3" id="KW-1185">Reference proteome</keyword>
<dbReference type="AlphaFoldDB" id="A0A8S9TAF3"/>
<comment type="caution">
    <text evidence="2">The sequence shown here is derived from an EMBL/GenBank/DDBJ whole genome shotgun (WGS) entry which is preliminary data.</text>
</comment>
<dbReference type="PROSITE" id="PS51257">
    <property type="entry name" value="PROKAR_LIPOPROTEIN"/>
    <property type="match status" value="1"/>
</dbReference>
<evidence type="ECO:0000313" key="3">
    <source>
        <dbReference type="Proteomes" id="UP000029738"/>
    </source>
</evidence>
<dbReference type="EMBL" id="JHEG04000001">
    <property type="protein sequence ID" value="KAF3888564.1"/>
    <property type="molecule type" value="Genomic_DNA"/>
</dbReference>
<feature type="chain" id="PRO_5035885490" evidence="1">
    <location>
        <begin position="29"/>
        <end position="147"/>
    </location>
</feature>
<protein>
    <submittedName>
        <fullName evidence="2">Uncharacterized protein</fullName>
    </submittedName>
</protein>
<keyword evidence="1" id="KW-0732">Signal</keyword>
<feature type="signal peptide" evidence="1">
    <location>
        <begin position="1"/>
        <end position="28"/>
    </location>
</feature>
<organism evidence="2 3">
    <name type="scientific">Tolypothrix bouteillei VB521301</name>
    <dbReference type="NCBI Taxonomy" id="1479485"/>
    <lineage>
        <taxon>Bacteria</taxon>
        <taxon>Bacillati</taxon>
        <taxon>Cyanobacteriota</taxon>
        <taxon>Cyanophyceae</taxon>
        <taxon>Nostocales</taxon>
        <taxon>Tolypothrichaceae</taxon>
        <taxon>Tolypothrix</taxon>
    </lineage>
</organism>
<proteinExistence type="predicted"/>
<sequence>MLSKNGYLRFAVSALILLSCLGFETATAQTNRRMKNQQQPLQTQADTKVMNLLSPEAQKYLSPEDNVESEGEIVQAKHYDCYKARHRKVRHYRVYHRRNYRCPCPGYHHRPVRYPQKVYHYHYHYYKVHPRKAYRHGVPHNGNFYRY</sequence>
<reference evidence="2" key="1">
    <citation type="journal article" date="2015" name="Genome Announc.">
        <title>Draft Genome Sequence of Tolypothrix boutellei Strain VB521301.</title>
        <authorList>
            <person name="Chandrababunaidu M.M."/>
            <person name="Singh D."/>
            <person name="Sen D."/>
            <person name="Bhan S."/>
            <person name="Das S."/>
            <person name="Gupta A."/>
            <person name="Adhikary S.P."/>
            <person name="Tripathy S."/>
        </authorList>
    </citation>
    <scope>NUCLEOTIDE SEQUENCE</scope>
    <source>
        <strain evidence="2">VB521301</strain>
    </source>
</reference>